<feature type="transmembrane region" description="Helical" evidence="1">
    <location>
        <begin position="12"/>
        <end position="32"/>
    </location>
</feature>
<gene>
    <name evidence="2" type="ORF">LCGC14_2308980</name>
</gene>
<organism evidence="2">
    <name type="scientific">marine sediment metagenome</name>
    <dbReference type="NCBI Taxonomy" id="412755"/>
    <lineage>
        <taxon>unclassified sequences</taxon>
        <taxon>metagenomes</taxon>
        <taxon>ecological metagenomes</taxon>
    </lineage>
</organism>
<protein>
    <submittedName>
        <fullName evidence="2">Uncharacterized protein</fullName>
    </submittedName>
</protein>
<keyword evidence="1" id="KW-0812">Transmembrane</keyword>
<evidence type="ECO:0000256" key="1">
    <source>
        <dbReference type="SAM" id="Phobius"/>
    </source>
</evidence>
<keyword evidence="1" id="KW-0472">Membrane</keyword>
<proteinExistence type="predicted"/>
<feature type="non-terminal residue" evidence="2">
    <location>
        <position position="38"/>
    </location>
</feature>
<dbReference type="EMBL" id="LAZR01032726">
    <property type="protein sequence ID" value="KKL50088.1"/>
    <property type="molecule type" value="Genomic_DNA"/>
</dbReference>
<dbReference type="AlphaFoldDB" id="A0A0F9CL69"/>
<sequence>MLSTVNWETIGFLATGYLFLAGAITALIALVWRMHSRR</sequence>
<evidence type="ECO:0000313" key="2">
    <source>
        <dbReference type="EMBL" id="KKL50088.1"/>
    </source>
</evidence>
<accession>A0A0F9CL69</accession>
<keyword evidence="1" id="KW-1133">Transmembrane helix</keyword>
<reference evidence="2" key="1">
    <citation type="journal article" date="2015" name="Nature">
        <title>Complex archaea that bridge the gap between prokaryotes and eukaryotes.</title>
        <authorList>
            <person name="Spang A."/>
            <person name="Saw J.H."/>
            <person name="Jorgensen S.L."/>
            <person name="Zaremba-Niedzwiedzka K."/>
            <person name="Martijn J."/>
            <person name="Lind A.E."/>
            <person name="van Eijk R."/>
            <person name="Schleper C."/>
            <person name="Guy L."/>
            <person name="Ettema T.J."/>
        </authorList>
    </citation>
    <scope>NUCLEOTIDE SEQUENCE</scope>
</reference>
<name>A0A0F9CL69_9ZZZZ</name>
<comment type="caution">
    <text evidence="2">The sequence shown here is derived from an EMBL/GenBank/DDBJ whole genome shotgun (WGS) entry which is preliminary data.</text>
</comment>